<organism evidence="2 3">
    <name type="scientific">Deinococcus depolymerans</name>
    <dbReference type="NCBI Taxonomy" id="392408"/>
    <lineage>
        <taxon>Bacteria</taxon>
        <taxon>Thermotogati</taxon>
        <taxon>Deinococcota</taxon>
        <taxon>Deinococci</taxon>
        <taxon>Deinococcales</taxon>
        <taxon>Deinococcaceae</taxon>
        <taxon>Deinococcus</taxon>
    </lineage>
</organism>
<feature type="chain" id="PRO_5046569560" description="Lipoprotein" evidence="1">
    <location>
        <begin position="28"/>
        <end position="126"/>
    </location>
</feature>
<name>A0ABN1BHK2_9DEIO</name>
<evidence type="ECO:0000256" key="1">
    <source>
        <dbReference type="SAM" id="SignalP"/>
    </source>
</evidence>
<protein>
    <recommendedName>
        <fullName evidence="4">Lipoprotein</fullName>
    </recommendedName>
</protein>
<sequence length="126" mass="13180">MRRTPIRSLTLQSATRPARLLPLLASAALFAGCGAPAQGLASLSATGPVMAGRLDVPGTYEQVCSSLEEAGWSLLAVSFQDGKRRYLYLLPGPDGRVQYALVSGTSPVQLEMYAGRPALGQSATAD</sequence>
<dbReference type="PROSITE" id="PS51257">
    <property type="entry name" value="PROKAR_LIPOPROTEIN"/>
    <property type="match status" value="1"/>
</dbReference>
<keyword evidence="3" id="KW-1185">Reference proteome</keyword>
<dbReference type="EMBL" id="BAAADB010000003">
    <property type="protein sequence ID" value="GAA0498134.1"/>
    <property type="molecule type" value="Genomic_DNA"/>
</dbReference>
<comment type="caution">
    <text evidence="2">The sequence shown here is derived from an EMBL/GenBank/DDBJ whole genome shotgun (WGS) entry which is preliminary data.</text>
</comment>
<keyword evidence="1" id="KW-0732">Signal</keyword>
<gene>
    <name evidence="2" type="ORF">GCM10008937_01510</name>
</gene>
<evidence type="ECO:0000313" key="2">
    <source>
        <dbReference type="EMBL" id="GAA0498134.1"/>
    </source>
</evidence>
<dbReference type="RefSeq" id="WP_343755007.1">
    <property type="nucleotide sequence ID" value="NZ_BAAADB010000003.1"/>
</dbReference>
<dbReference type="Proteomes" id="UP001500191">
    <property type="component" value="Unassembled WGS sequence"/>
</dbReference>
<proteinExistence type="predicted"/>
<evidence type="ECO:0000313" key="3">
    <source>
        <dbReference type="Proteomes" id="UP001500191"/>
    </source>
</evidence>
<reference evidence="2 3" key="1">
    <citation type="journal article" date="2019" name="Int. J. Syst. Evol. Microbiol.">
        <title>The Global Catalogue of Microorganisms (GCM) 10K type strain sequencing project: providing services to taxonomists for standard genome sequencing and annotation.</title>
        <authorList>
            <consortium name="The Broad Institute Genomics Platform"/>
            <consortium name="The Broad Institute Genome Sequencing Center for Infectious Disease"/>
            <person name="Wu L."/>
            <person name="Ma J."/>
        </authorList>
    </citation>
    <scope>NUCLEOTIDE SEQUENCE [LARGE SCALE GENOMIC DNA]</scope>
    <source>
        <strain evidence="2 3">JCM 14368</strain>
    </source>
</reference>
<feature type="signal peptide" evidence="1">
    <location>
        <begin position="1"/>
        <end position="27"/>
    </location>
</feature>
<accession>A0ABN1BHK2</accession>
<evidence type="ECO:0008006" key="4">
    <source>
        <dbReference type="Google" id="ProtNLM"/>
    </source>
</evidence>